<gene>
    <name evidence="10" type="ORF">SAMN05192574_102732</name>
</gene>
<keyword evidence="7" id="KW-0464">Manganese</keyword>
<dbReference type="EMBL" id="FOCL01000002">
    <property type="protein sequence ID" value="SEN19393.1"/>
    <property type="molecule type" value="Genomic_DNA"/>
</dbReference>
<dbReference type="GO" id="GO:0006508">
    <property type="term" value="P:proteolysis"/>
    <property type="evidence" value="ECO:0007669"/>
    <property type="project" value="TreeGrafter"/>
</dbReference>
<dbReference type="PANTHER" id="PTHR43226">
    <property type="entry name" value="XAA-PRO AMINOPEPTIDASE 3"/>
    <property type="match status" value="1"/>
</dbReference>
<dbReference type="InterPro" id="IPR029149">
    <property type="entry name" value="Creatin/AminoP/Spt16_N"/>
</dbReference>
<dbReference type="Pfam" id="PF00557">
    <property type="entry name" value="Peptidase_M24"/>
    <property type="match status" value="1"/>
</dbReference>
<evidence type="ECO:0000256" key="3">
    <source>
        <dbReference type="ARBA" id="ARBA00008766"/>
    </source>
</evidence>
<accession>A0A1H8EIU1</accession>
<evidence type="ECO:0000256" key="5">
    <source>
        <dbReference type="ARBA" id="ARBA00022723"/>
    </source>
</evidence>
<dbReference type="AlphaFoldDB" id="A0A1H8EIU1"/>
<feature type="chain" id="PRO_5011794797" description="Xaa-Pro aminopeptidase" evidence="8">
    <location>
        <begin position="26"/>
        <end position="538"/>
    </location>
</feature>
<name>A0A1H8EIU1_9SPHI</name>
<protein>
    <recommendedName>
        <fullName evidence="4">Xaa-Pro aminopeptidase</fullName>
        <ecNumber evidence="4">3.4.11.9</ecNumber>
    </recommendedName>
</protein>
<keyword evidence="5" id="KW-0479">Metal-binding</keyword>
<dbReference type="RefSeq" id="WP_091210081.1">
    <property type="nucleotide sequence ID" value="NZ_FOCL01000002.1"/>
</dbReference>
<reference evidence="11" key="1">
    <citation type="submission" date="2016-10" db="EMBL/GenBank/DDBJ databases">
        <authorList>
            <person name="Varghese N."/>
            <person name="Submissions S."/>
        </authorList>
    </citation>
    <scope>NUCLEOTIDE SEQUENCE [LARGE SCALE GENOMIC DNA]</scope>
    <source>
        <strain evidence="11">Gh-48</strain>
    </source>
</reference>
<dbReference type="SUPFAM" id="SSF53092">
    <property type="entry name" value="Creatinase/prolidase N-terminal domain"/>
    <property type="match status" value="1"/>
</dbReference>
<dbReference type="Pfam" id="PF05195">
    <property type="entry name" value="AMP_N"/>
    <property type="match status" value="1"/>
</dbReference>
<dbReference type="EC" id="3.4.11.9" evidence="4"/>
<comment type="similarity">
    <text evidence="3">Belongs to the peptidase M24B family.</text>
</comment>
<keyword evidence="10" id="KW-0031">Aminopeptidase</keyword>
<dbReference type="PANTHER" id="PTHR43226:SF4">
    <property type="entry name" value="XAA-PRO AMINOPEPTIDASE 3"/>
    <property type="match status" value="1"/>
</dbReference>
<feature type="signal peptide" evidence="8">
    <location>
        <begin position="1"/>
        <end position="25"/>
    </location>
</feature>
<sequence length="538" mass="59659">MTRSFFRALVVVLALSGSNRCFGQAAENLPTDYLSKEFHAGRRQALRDLMPANSVTVIFSYPEQVFSNDVNYVYHPNPDLYYFSGYKEPNSVLLVFKDTQADGDSSYNEVLFVRHRDAGREQWTGRRLGVEGAKSQLGFKRAYNSEDFAKFSVDFKKFANVYYDALPEDVTGDGSTGELKKLIAAFKTKAGILDLDRQAVSDMNLIANRTTPQNLARMVTYIKARYNNDLSKASPLVQELLASPDSVTLVAVKAKIGNTLGGNIGFNTFTSKLRGVKTPEEIAVLKKAVEISSLAHLEVMKSVKPTMSEREVEGIMTYVHKRYGAEDEGYPPIVGAGANGCILHYEENSATKLNNQLLLMDVGAEYHGYSADVTRTVPATGKFTEEQKAIYQLVYDAQEEIFKLCKAGVPYASLEQKSAEVLAAGLIKLGIIKNASEVRKYYPHGCSHHLGLDVHDKGGRGNLEENWVITVEPGIYIPAGSPCDKKWWNIGVRIEDDVQIGKDKGTILSIDAPRKWQDVEKAATEKSIFEAAKFPELK</sequence>
<evidence type="ECO:0000256" key="7">
    <source>
        <dbReference type="ARBA" id="ARBA00023211"/>
    </source>
</evidence>
<dbReference type="Gene3D" id="3.90.230.10">
    <property type="entry name" value="Creatinase/methionine aminopeptidase superfamily"/>
    <property type="match status" value="1"/>
</dbReference>
<dbReference type="InterPro" id="IPR007865">
    <property type="entry name" value="Aminopep_P_N"/>
</dbReference>
<dbReference type="InterPro" id="IPR000994">
    <property type="entry name" value="Pept_M24"/>
</dbReference>
<dbReference type="GO" id="GO:0030145">
    <property type="term" value="F:manganese ion binding"/>
    <property type="evidence" value="ECO:0007669"/>
    <property type="project" value="InterPro"/>
</dbReference>
<dbReference type="Gene3D" id="3.40.350.10">
    <property type="entry name" value="Creatinase/prolidase N-terminal domain"/>
    <property type="match status" value="1"/>
</dbReference>
<feature type="domain" description="Aminopeptidase P N-terminal" evidence="9">
    <location>
        <begin position="34"/>
        <end position="173"/>
    </location>
</feature>
<keyword evidence="10" id="KW-0645">Protease</keyword>
<evidence type="ECO:0000256" key="2">
    <source>
        <dbReference type="ARBA" id="ARBA00001936"/>
    </source>
</evidence>
<keyword evidence="8" id="KW-0732">Signal</keyword>
<comment type="catalytic activity">
    <reaction evidence="1">
        <text>Release of any N-terminal amino acid, including proline, that is linked to proline, even from a dipeptide or tripeptide.</text>
        <dbReference type="EC" id="3.4.11.9"/>
    </reaction>
</comment>
<dbReference type="Proteomes" id="UP000198942">
    <property type="component" value="Unassembled WGS sequence"/>
</dbReference>
<comment type="cofactor">
    <cofactor evidence="2">
        <name>Mn(2+)</name>
        <dbReference type="ChEBI" id="CHEBI:29035"/>
    </cofactor>
</comment>
<dbReference type="SUPFAM" id="SSF55920">
    <property type="entry name" value="Creatinase/aminopeptidase"/>
    <property type="match status" value="1"/>
</dbReference>
<dbReference type="InterPro" id="IPR036005">
    <property type="entry name" value="Creatinase/aminopeptidase-like"/>
</dbReference>
<keyword evidence="11" id="KW-1185">Reference proteome</keyword>
<dbReference type="OrthoDB" id="9806388at2"/>
<keyword evidence="6" id="KW-0378">Hydrolase</keyword>
<evidence type="ECO:0000256" key="1">
    <source>
        <dbReference type="ARBA" id="ARBA00001424"/>
    </source>
</evidence>
<dbReference type="InterPro" id="IPR052433">
    <property type="entry name" value="X-Pro_dipept-like"/>
</dbReference>
<evidence type="ECO:0000259" key="9">
    <source>
        <dbReference type="SMART" id="SM01011"/>
    </source>
</evidence>
<dbReference type="SMART" id="SM01011">
    <property type="entry name" value="AMP_N"/>
    <property type="match status" value="1"/>
</dbReference>
<evidence type="ECO:0000256" key="4">
    <source>
        <dbReference type="ARBA" id="ARBA00012574"/>
    </source>
</evidence>
<evidence type="ECO:0000256" key="8">
    <source>
        <dbReference type="SAM" id="SignalP"/>
    </source>
</evidence>
<organism evidence="10 11">
    <name type="scientific">Mucilaginibacter gossypiicola</name>
    <dbReference type="NCBI Taxonomy" id="551995"/>
    <lineage>
        <taxon>Bacteria</taxon>
        <taxon>Pseudomonadati</taxon>
        <taxon>Bacteroidota</taxon>
        <taxon>Sphingobacteriia</taxon>
        <taxon>Sphingobacteriales</taxon>
        <taxon>Sphingobacteriaceae</taxon>
        <taxon>Mucilaginibacter</taxon>
    </lineage>
</organism>
<evidence type="ECO:0000313" key="10">
    <source>
        <dbReference type="EMBL" id="SEN19393.1"/>
    </source>
</evidence>
<dbReference type="STRING" id="551995.SAMN05192574_102732"/>
<dbReference type="CDD" id="cd01087">
    <property type="entry name" value="Prolidase"/>
    <property type="match status" value="1"/>
</dbReference>
<dbReference type="GO" id="GO:0070006">
    <property type="term" value="F:metalloaminopeptidase activity"/>
    <property type="evidence" value="ECO:0007669"/>
    <property type="project" value="InterPro"/>
</dbReference>
<proteinExistence type="inferred from homology"/>
<evidence type="ECO:0000313" key="11">
    <source>
        <dbReference type="Proteomes" id="UP000198942"/>
    </source>
</evidence>
<evidence type="ECO:0000256" key="6">
    <source>
        <dbReference type="ARBA" id="ARBA00022801"/>
    </source>
</evidence>